<evidence type="ECO:0000256" key="1">
    <source>
        <dbReference type="SAM" id="MobiDB-lite"/>
    </source>
</evidence>
<feature type="transmembrane region" description="Helical" evidence="2">
    <location>
        <begin position="165"/>
        <end position="192"/>
    </location>
</feature>
<keyword evidence="2" id="KW-0472">Membrane</keyword>
<evidence type="ECO:0000256" key="2">
    <source>
        <dbReference type="SAM" id="Phobius"/>
    </source>
</evidence>
<protein>
    <submittedName>
        <fullName evidence="3">Uncharacterized protein</fullName>
    </submittedName>
</protein>
<accession>M7ZC00</accession>
<evidence type="ECO:0000313" key="3">
    <source>
        <dbReference type="EMBL" id="EMS57567.1"/>
    </source>
</evidence>
<proteinExistence type="predicted"/>
<dbReference type="EMBL" id="KD143494">
    <property type="protein sequence ID" value="EMS57567.1"/>
    <property type="molecule type" value="Genomic_DNA"/>
</dbReference>
<keyword evidence="2" id="KW-1133">Transmembrane helix</keyword>
<gene>
    <name evidence="3" type="ORF">TRIUR3_10405</name>
</gene>
<sequence length="415" mass="46514">MPDLPAAAATALLCPVPYPTSSSRYPHPLLPPSGPLLSPSVRVRGSRRAESEERERADAVRHHVILGPNSEKTVSFLRRVLRNEAAAEKGHPEESRSDDIGSGFGHFGIAVEDLSSTNCLSSISSSSIASSNTIELSFRSATSSNTIELMGRVGTNFVISARFRLFLLFELASCTSVILLFMPLLINGIVVIKPNKKYRETQGEYNWSYFNNGHTTYDGSREDIRDTEPGDEDIKTKILIHNSAVDRLYKFTRPEFLEYMLGTTSTTLKIMWCCLADPNVWGLFKEKPDGTKHDKACGLLDLARTGYHDLSIGSHWENNYAFPFVIVQPTIEIGNIIDNRQKTKKNYRVLNYDMEGISAFVNDNPPNTPITKSCLDVEEYLTALFQIWFQICPEFGFELDRFEQPGLFMKSGSTM</sequence>
<feature type="compositionally biased region" description="Basic and acidic residues" evidence="1">
    <location>
        <begin position="47"/>
        <end position="56"/>
    </location>
</feature>
<name>M7ZC00_TRIUA</name>
<feature type="region of interest" description="Disordered" evidence="1">
    <location>
        <begin position="25"/>
        <end position="56"/>
    </location>
</feature>
<reference evidence="3" key="1">
    <citation type="journal article" date="2013" name="Nature">
        <title>Draft genome of the wheat A-genome progenitor Triticum urartu.</title>
        <authorList>
            <person name="Ling H.Q."/>
            <person name="Zhao S."/>
            <person name="Liu D."/>
            <person name="Wang J."/>
            <person name="Sun H."/>
            <person name="Zhang C."/>
            <person name="Fan H."/>
            <person name="Li D."/>
            <person name="Dong L."/>
            <person name="Tao Y."/>
            <person name="Gao C."/>
            <person name="Wu H."/>
            <person name="Li Y."/>
            <person name="Cui Y."/>
            <person name="Guo X."/>
            <person name="Zheng S."/>
            <person name="Wang B."/>
            <person name="Yu K."/>
            <person name="Liang Q."/>
            <person name="Yang W."/>
            <person name="Lou X."/>
            <person name="Chen J."/>
            <person name="Feng M."/>
            <person name="Jian J."/>
            <person name="Zhang X."/>
            <person name="Luo G."/>
            <person name="Jiang Y."/>
            <person name="Liu J."/>
            <person name="Wang Z."/>
            <person name="Sha Y."/>
            <person name="Zhang B."/>
            <person name="Wu H."/>
            <person name="Tang D."/>
            <person name="Shen Q."/>
            <person name="Xue P."/>
            <person name="Zou S."/>
            <person name="Wang X."/>
            <person name="Liu X."/>
            <person name="Wang F."/>
            <person name="Yang Y."/>
            <person name="An X."/>
            <person name="Dong Z."/>
            <person name="Zhang K."/>
            <person name="Zhang X."/>
            <person name="Luo M.C."/>
            <person name="Dvorak J."/>
            <person name="Tong Y."/>
            <person name="Wang J."/>
            <person name="Yang H."/>
            <person name="Li Z."/>
            <person name="Wang D."/>
            <person name="Zhang A."/>
            <person name="Wang J."/>
        </authorList>
    </citation>
    <scope>NUCLEOTIDE SEQUENCE</scope>
</reference>
<dbReference type="AlphaFoldDB" id="M7ZC00"/>
<keyword evidence="2" id="KW-0812">Transmembrane</keyword>
<organism evidence="3">
    <name type="scientific">Triticum urartu</name>
    <name type="common">Red wild einkorn</name>
    <name type="synonym">Crithodium urartu</name>
    <dbReference type="NCBI Taxonomy" id="4572"/>
    <lineage>
        <taxon>Eukaryota</taxon>
        <taxon>Viridiplantae</taxon>
        <taxon>Streptophyta</taxon>
        <taxon>Embryophyta</taxon>
        <taxon>Tracheophyta</taxon>
        <taxon>Spermatophyta</taxon>
        <taxon>Magnoliopsida</taxon>
        <taxon>Liliopsida</taxon>
        <taxon>Poales</taxon>
        <taxon>Poaceae</taxon>
        <taxon>BOP clade</taxon>
        <taxon>Pooideae</taxon>
        <taxon>Triticodae</taxon>
        <taxon>Triticeae</taxon>
        <taxon>Triticinae</taxon>
        <taxon>Triticum</taxon>
    </lineage>
</organism>